<comment type="caution">
    <text evidence="1">The sequence shown here is derived from an EMBL/GenBank/DDBJ whole genome shotgun (WGS) entry which is preliminary data.</text>
</comment>
<name>A0ABV7CHT5_9GAMM</name>
<dbReference type="EMBL" id="JBHRSD010000011">
    <property type="protein sequence ID" value="MFC3032157.1"/>
    <property type="molecule type" value="Genomic_DNA"/>
</dbReference>
<protein>
    <submittedName>
        <fullName evidence="1">Uncharacterized protein</fullName>
    </submittedName>
</protein>
<dbReference type="RefSeq" id="WP_377122212.1">
    <property type="nucleotide sequence ID" value="NZ_JBHRSD010000011.1"/>
</dbReference>
<keyword evidence="2" id="KW-1185">Reference proteome</keyword>
<reference evidence="2" key="1">
    <citation type="journal article" date="2019" name="Int. J. Syst. Evol. Microbiol.">
        <title>The Global Catalogue of Microorganisms (GCM) 10K type strain sequencing project: providing services to taxonomists for standard genome sequencing and annotation.</title>
        <authorList>
            <consortium name="The Broad Institute Genomics Platform"/>
            <consortium name="The Broad Institute Genome Sequencing Center for Infectious Disease"/>
            <person name="Wu L."/>
            <person name="Ma J."/>
        </authorList>
    </citation>
    <scope>NUCLEOTIDE SEQUENCE [LARGE SCALE GENOMIC DNA]</scope>
    <source>
        <strain evidence="2">KCTC 42730</strain>
    </source>
</reference>
<organism evidence="1 2">
    <name type="scientific">Pseudoalteromonas fenneropenaei</name>
    <dbReference type="NCBI Taxonomy" id="1737459"/>
    <lineage>
        <taxon>Bacteria</taxon>
        <taxon>Pseudomonadati</taxon>
        <taxon>Pseudomonadota</taxon>
        <taxon>Gammaproteobacteria</taxon>
        <taxon>Alteromonadales</taxon>
        <taxon>Pseudoalteromonadaceae</taxon>
        <taxon>Pseudoalteromonas</taxon>
    </lineage>
</organism>
<evidence type="ECO:0000313" key="1">
    <source>
        <dbReference type="EMBL" id="MFC3032157.1"/>
    </source>
</evidence>
<gene>
    <name evidence="1" type="ORF">ACFOEE_06470</name>
</gene>
<proteinExistence type="predicted"/>
<dbReference type="Proteomes" id="UP001595453">
    <property type="component" value="Unassembled WGS sequence"/>
</dbReference>
<accession>A0ABV7CHT5</accession>
<evidence type="ECO:0000313" key="2">
    <source>
        <dbReference type="Proteomes" id="UP001595453"/>
    </source>
</evidence>
<sequence length="199" mass="22830">MKSPNITGLEFFKKSSEILEKVREITKKTDQYFDALSFVAFASKFVFLLIFSSSISANSLSEEIVFSKIKLKQATVSYTSAMQGCFENVRKIKVSDLDLGKVEVEEAVIAVNYFHYVALNECMKSDYVTFLKAAEYYRKTSNSADIGARDFVLDTWTEELRAEYEFRQLPSQTQNHFLKMEILRAPFDVVSLVIELRGE</sequence>